<dbReference type="PANTHER" id="PTHR10794">
    <property type="entry name" value="ABHYDROLASE DOMAIN-CONTAINING PROTEIN"/>
    <property type="match status" value="1"/>
</dbReference>
<keyword evidence="4" id="KW-1185">Reference proteome</keyword>
<proteinExistence type="inferred from homology"/>
<dbReference type="Proteomes" id="UP000694865">
    <property type="component" value="Unplaced"/>
</dbReference>
<evidence type="ECO:0000313" key="5">
    <source>
        <dbReference type="RefSeq" id="XP_006813521.1"/>
    </source>
</evidence>
<keyword evidence="2" id="KW-0472">Membrane</keyword>
<sequence length="422" mass="47920">MPTQESKYNQTSRVRDDNYNMAVCERRASFSFPSVVFYLYAVLTTLIFSIYMACQAAWGKKQSFIPQLHYKDSTLTKHLLNKCTRLTRPYRPTFWASNCHLQTMLNMVWPQPEVLFRRVYFQLKDDGIVALDWVVANPIRRVHDRTPVAIIIAGLTGDANSVADICKEATKHGLRAVVFNKRGHGGSALTTPKLQSFGDTSDLRQVVKYIRDLYKHARVTAIGVSAGSGLLVSYLGEYGSSTYISAAVCISPGYSAQDMIENNTIRRPYDWILLQQMKCLLAKHAVALANIIDVDRAFRSRTLSEFDLAVYCKLYGYEELDSYWEKNDPMREVDEVAIPILCINSLDDPVCCKDNIPYDLFTMLPNFLLVTTEYGGHCGFFEGWQPESWANRLALDYIDAVLEFLSTAPHGPTENSWRSRSV</sequence>
<protein>
    <submittedName>
        <fullName evidence="5">Abhydrolase domain-containing protein 15-like</fullName>
    </submittedName>
</protein>
<evidence type="ECO:0000259" key="3">
    <source>
        <dbReference type="Pfam" id="PF12146"/>
    </source>
</evidence>
<accession>A0ABM0M0I0</accession>
<organism evidence="4 5">
    <name type="scientific">Saccoglossus kowalevskii</name>
    <name type="common">Acorn worm</name>
    <dbReference type="NCBI Taxonomy" id="10224"/>
    <lineage>
        <taxon>Eukaryota</taxon>
        <taxon>Metazoa</taxon>
        <taxon>Hemichordata</taxon>
        <taxon>Enteropneusta</taxon>
        <taxon>Harrimaniidae</taxon>
        <taxon>Saccoglossus</taxon>
    </lineage>
</organism>
<dbReference type="Pfam" id="PF12146">
    <property type="entry name" value="Hydrolase_4"/>
    <property type="match status" value="1"/>
</dbReference>
<dbReference type="SUPFAM" id="SSF53474">
    <property type="entry name" value="alpha/beta-Hydrolases"/>
    <property type="match status" value="1"/>
</dbReference>
<comment type="similarity">
    <text evidence="1">Belongs to the AB hydrolase superfamily. AB hydrolase 4 family.</text>
</comment>
<dbReference type="InterPro" id="IPR050960">
    <property type="entry name" value="AB_hydrolase_4_sf"/>
</dbReference>
<dbReference type="RefSeq" id="XP_006813521.1">
    <property type="nucleotide sequence ID" value="XM_006813458.1"/>
</dbReference>
<dbReference type="PIRSF" id="PIRSF005211">
    <property type="entry name" value="Ab_hydro_YheT"/>
    <property type="match status" value="1"/>
</dbReference>
<feature type="domain" description="Serine aminopeptidase S33" evidence="3">
    <location>
        <begin position="149"/>
        <end position="273"/>
    </location>
</feature>
<dbReference type="Gene3D" id="3.40.50.1820">
    <property type="entry name" value="alpha/beta hydrolase"/>
    <property type="match status" value="1"/>
</dbReference>
<dbReference type="InterPro" id="IPR012020">
    <property type="entry name" value="ABHD4"/>
</dbReference>
<dbReference type="InterPro" id="IPR022742">
    <property type="entry name" value="Hydrolase_4"/>
</dbReference>
<name>A0ABM0M0I0_SACKO</name>
<evidence type="ECO:0000256" key="1">
    <source>
        <dbReference type="ARBA" id="ARBA00010884"/>
    </source>
</evidence>
<evidence type="ECO:0000256" key="2">
    <source>
        <dbReference type="SAM" id="Phobius"/>
    </source>
</evidence>
<reference evidence="5" key="1">
    <citation type="submission" date="2025-08" db="UniProtKB">
        <authorList>
            <consortium name="RefSeq"/>
        </authorList>
    </citation>
    <scope>IDENTIFICATION</scope>
    <source>
        <tissue evidence="5">Testes</tissue>
    </source>
</reference>
<gene>
    <name evidence="5" type="primary">LOC102802996</name>
</gene>
<keyword evidence="2" id="KW-1133">Transmembrane helix</keyword>
<dbReference type="PANTHER" id="PTHR10794:SF93">
    <property type="entry name" value="SERINE AMINOPEPTIDASE S33 DOMAIN-CONTAINING PROTEIN"/>
    <property type="match status" value="1"/>
</dbReference>
<evidence type="ECO:0000313" key="4">
    <source>
        <dbReference type="Proteomes" id="UP000694865"/>
    </source>
</evidence>
<dbReference type="InterPro" id="IPR029058">
    <property type="entry name" value="AB_hydrolase_fold"/>
</dbReference>
<dbReference type="GeneID" id="102802996"/>
<keyword evidence="2" id="KW-0812">Transmembrane</keyword>
<feature type="transmembrane region" description="Helical" evidence="2">
    <location>
        <begin position="35"/>
        <end position="54"/>
    </location>
</feature>